<evidence type="ECO:0000256" key="5">
    <source>
        <dbReference type="ARBA" id="ARBA00022801"/>
    </source>
</evidence>
<dbReference type="InterPro" id="IPR004001">
    <property type="entry name" value="Actin_CS"/>
</dbReference>
<dbReference type="FunFam" id="3.30.420.40:FF:000205">
    <property type="entry name" value="Actin, alpha skeletal muscle"/>
    <property type="match status" value="1"/>
</dbReference>
<dbReference type="PROSITE" id="PS00432">
    <property type="entry name" value="ACTINS_2"/>
    <property type="match status" value="1"/>
</dbReference>
<dbReference type="GO" id="GO:0005524">
    <property type="term" value="F:ATP binding"/>
    <property type="evidence" value="ECO:0007669"/>
    <property type="project" value="UniProtKB-KW"/>
</dbReference>
<dbReference type="Gene3D" id="3.30.420.40">
    <property type="match status" value="2"/>
</dbReference>
<keyword evidence="6" id="KW-0067">ATP-binding</keyword>
<dbReference type="PROSITE" id="PS00406">
    <property type="entry name" value="ACTINS_1"/>
    <property type="match status" value="1"/>
</dbReference>
<dbReference type="PANTHER" id="PTHR11937">
    <property type="entry name" value="ACTIN"/>
    <property type="match status" value="1"/>
</dbReference>
<evidence type="ECO:0000256" key="4">
    <source>
        <dbReference type="ARBA" id="ARBA00022741"/>
    </source>
</evidence>
<protein>
    <submittedName>
        <fullName evidence="11">Actin and actin related protein</fullName>
    </submittedName>
</protein>
<dbReference type="Pfam" id="PF00022">
    <property type="entry name" value="Actin"/>
    <property type="match status" value="1"/>
</dbReference>
<keyword evidence="12" id="KW-1185">Reference proteome</keyword>
<evidence type="ECO:0000256" key="7">
    <source>
        <dbReference type="ARBA" id="ARBA00023212"/>
    </source>
</evidence>
<reference evidence="11 12" key="1">
    <citation type="submission" date="2024-01" db="EMBL/GenBank/DDBJ databases">
        <title>The complete chloroplast genome sequence of Lithospermum erythrorhizon: insights into the phylogenetic relationship among Boraginaceae species and the maternal lineages of purple gromwells.</title>
        <authorList>
            <person name="Okada T."/>
            <person name="Watanabe K."/>
        </authorList>
    </citation>
    <scope>NUCLEOTIDE SEQUENCE [LARGE SCALE GENOMIC DNA]</scope>
</reference>
<dbReference type="AlphaFoldDB" id="A0AAV3PW47"/>
<dbReference type="InterPro" id="IPR004000">
    <property type="entry name" value="Actin"/>
</dbReference>
<evidence type="ECO:0000256" key="9">
    <source>
        <dbReference type="ARBA" id="ARBA00058635"/>
    </source>
</evidence>
<evidence type="ECO:0000256" key="2">
    <source>
        <dbReference type="ARBA" id="ARBA00006752"/>
    </source>
</evidence>
<dbReference type="PROSITE" id="PS01132">
    <property type="entry name" value="ACTINS_ACT_LIKE"/>
    <property type="match status" value="1"/>
</dbReference>
<comment type="catalytic activity">
    <reaction evidence="8">
        <text>ATP + H2O = ADP + phosphate + H(+)</text>
        <dbReference type="Rhea" id="RHEA:13065"/>
        <dbReference type="ChEBI" id="CHEBI:15377"/>
        <dbReference type="ChEBI" id="CHEBI:15378"/>
        <dbReference type="ChEBI" id="CHEBI:30616"/>
        <dbReference type="ChEBI" id="CHEBI:43474"/>
        <dbReference type="ChEBI" id="CHEBI:456216"/>
    </reaction>
</comment>
<dbReference type="Proteomes" id="UP001454036">
    <property type="component" value="Unassembled WGS sequence"/>
</dbReference>
<evidence type="ECO:0000256" key="1">
    <source>
        <dbReference type="ARBA" id="ARBA00004245"/>
    </source>
</evidence>
<comment type="caution">
    <text evidence="11">The sequence shown here is derived from an EMBL/GenBank/DDBJ whole genome shotgun (WGS) entry which is preliminary data.</text>
</comment>
<organism evidence="11 12">
    <name type="scientific">Lithospermum erythrorhizon</name>
    <name type="common">Purple gromwell</name>
    <name type="synonym">Lithospermum officinale var. erythrorhizon</name>
    <dbReference type="NCBI Taxonomy" id="34254"/>
    <lineage>
        <taxon>Eukaryota</taxon>
        <taxon>Viridiplantae</taxon>
        <taxon>Streptophyta</taxon>
        <taxon>Embryophyta</taxon>
        <taxon>Tracheophyta</taxon>
        <taxon>Spermatophyta</taxon>
        <taxon>Magnoliopsida</taxon>
        <taxon>eudicotyledons</taxon>
        <taxon>Gunneridae</taxon>
        <taxon>Pentapetalae</taxon>
        <taxon>asterids</taxon>
        <taxon>lamiids</taxon>
        <taxon>Boraginales</taxon>
        <taxon>Boraginaceae</taxon>
        <taxon>Boraginoideae</taxon>
        <taxon>Lithospermeae</taxon>
        <taxon>Lithospermum</taxon>
    </lineage>
</organism>
<keyword evidence="5" id="KW-0378">Hydrolase</keyword>
<gene>
    <name evidence="11" type="ORF">LIER_13182</name>
</gene>
<evidence type="ECO:0000313" key="12">
    <source>
        <dbReference type="Proteomes" id="UP001454036"/>
    </source>
</evidence>
<comment type="function">
    <text evidence="9">Actins are highly conserved proteins that are involved in various types of cell motility and are ubiquitously expressed in all eukaryotic cells. Essential component of cell cytoskeleton; plays an important role in cytoplasmic streaming, cell shape determination, cell division, organelle movement and extension growth. This is considered as one of the reproductive actins.</text>
</comment>
<dbReference type="PRINTS" id="PR00190">
    <property type="entry name" value="ACTIN"/>
</dbReference>
<dbReference type="SUPFAM" id="SSF53067">
    <property type="entry name" value="Actin-like ATPase domain"/>
    <property type="match status" value="2"/>
</dbReference>
<proteinExistence type="inferred from homology"/>
<comment type="similarity">
    <text evidence="2 10">Belongs to the actin family.</text>
</comment>
<dbReference type="GO" id="GO:0016787">
    <property type="term" value="F:hydrolase activity"/>
    <property type="evidence" value="ECO:0007669"/>
    <property type="project" value="UniProtKB-KW"/>
</dbReference>
<evidence type="ECO:0000256" key="6">
    <source>
        <dbReference type="ARBA" id="ARBA00022840"/>
    </source>
</evidence>
<dbReference type="Gene3D" id="3.90.640.10">
    <property type="entry name" value="Actin, Chain A, domain 4"/>
    <property type="match status" value="1"/>
</dbReference>
<dbReference type="SMART" id="SM00268">
    <property type="entry name" value="ACTIN"/>
    <property type="match status" value="1"/>
</dbReference>
<evidence type="ECO:0000313" key="11">
    <source>
        <dbReference type="EMBL" id="GAA0155460.1"/>
    </source>
</evidence>
<sequence>MADVEDVQPLVVDNGTGMVKAGFAGDDAPRAVFPSIIGRPKHTGVMVGMGQKDAYVGDEAQSKRGILALKYPIEHGIVNNWDDMEKIWHHTFYNELRVAPEEHPVLLTEAPMNPKANREKMTQIMFETFSVPAMYVAIQAVLSLYASGRTTGIVLDSGDGVSHTVPIYEGYALPHAILRLDLAGRDLTEYFAKILTERGYAFNTGAEKEIVRDMKEKLAYVAMDFEQEMETSQKSSGVEKNYELPDGQVITIGAERFRCAEVLFQPGLIGMEAVGIHETTYNSIMKCDVDIRKDLYANVVLSGGSTMFPGIADRMSKDISALAPSSLKIKVVAPPERKYSVWIGGSILASLSTFQQMWIAKAEYDESGPGIVHRKCF</sequence>
<dbReference type="EMBL" id="BAABME010002629">
    <property type="protein sequence ID" value="GAA0155460.1"/>
    <property type="molecule type" value="Genomic_DNA"/>
</dbReference>
<dbReference type="GO" id="GO:0005856">
    <property type="term" value="C:cytoskeleton"/>
    <property type="evidence" value="ECO:0007669"/>
    <property type="project" value="UniProtKB-SubCell"/>
</dbReference>
<dbReference type="InterPro" id="IPR043129">
    <property type="entry name" value="ATPase_NBD"/>
</dbReference>
<evidence type="ECO:0000256" key="10">
    <source>
        <dbReference type="RuleBase" id="RU000487"/>
    </source>
</evidence>
<keyword evidence="3" id="KW-0963">Cytoplasm</keyword>
<dbReference type="FunFam" id="3.30.420.40:FF:000050">
    <property type="entry name" value="Actin, alpha skeletal muscle"/>
    <property type="match status" value="1"/>
</dbReference>
<evidence type="ECO:0000256" key="3">
    <source>
        <dbReference type="ARBA" id="ARBA00022490"/>
    </source>
</evidence>
<comment type="subcellular location">
    <subcellularLocation>
        <location evidence="1">Cytoplasm</location>
        <location evidence="1">Cytoskeleton</location>
    </subcellularLocation>
</comment>
<dbReference type="CDD" id="cd10224">
    <property type="entry name" value="ASKHA_NBD_actin"/>
    <property type="match status" value="1"/>
</dbReference>
<keyword evidence="4" id="KW-0547">Nucleotide-binding</keyword>
<name>A0AAV3PW47_LITER</name>
<accession>A0AAV3PW47</accession>
<keyword evidence="7" id="KW-0206">Cytoskeleton</keyword>
<dbReference type="FunFam" id="3.30.420.40:FF:000291">
    <property type="entry name" value="Actin, alpha skeletal muscle"/>
    <property type="match status" value="1"/>
</dbReference>
<dbReference type="InterPro" id="IPR020902">
    <property type="entry name" value="Actin/actin-like_CS"/>
</dbReference>
<evidence type="ECO:0000256" key="8">
    <source>
        <dbReference type="ARBA" id="ARBA00049360"/>
    </source>
</evidence>
<dbReference type="FunFam" id="3.90.640.10:FF:000001">
    <property type="entry name" value="Actin, muscle"/>
    <property type="match status" value="1"/>
</dbReference>